<organism evidence="2 3">
    <name type="scientific">Deinococcus piscis</name>
    <dbReference type="NCBI Taxonomy" id="394230"/>
    <lineage>
        <taxon>Bacteria</taxon>
        <taxon>Thermotogati</taxon>
        <taxon>Deinococcota</taxon>
        <taxon>Deinococci</taxon>
        <taxon>Deinococcales</taxon>
        <taxon>Deinococcaceae</taxon>
        <taxon>Deinococcus</taxon>
    </lineage>
</organism>
<dbReference type="InterPro" id="IPR024305">
    <property type="entry name" value="ssDNA-bd_DdrB-like"/>
</dbReference>
<proteinExistence type="predicted"/>
<dbReference type="EMBL" id="BNAL01000001">
    <property type="protein sequence ID" value="GHF92529.1"/>
    <property type="molecule type" value="Genomic_DNA"/>
</dbReference>
<feature type="region of interest" description="Disordered" evidence="1">
    <location>
        <begin position="136"/>
        <end position="196"/>
    </location>
</feature>
<keyword evidence="2" id="KW-0238">DNA-binding</keyword>
<evidence type="ECO:0000313" key="3">
    <source>
        <dbReference type="Proteomes" id="UP000632154"/>
    </source>
</evidence>
<evidence type="ECO:0000313" key="2">
    <source>
        <dbReference type="EMBL" id="GHF92529.1"/>
    </source>
</evidence>
<accession>A0ABQ3JZS3</accession>
<evidence type="ECO:0000256" key="1">
    <source>
        <dbReference type="SAM" id="MobiDB-lite"/>
    </source>
</evidence>
<feature type="compositionally biased region" description="Low complexity" evidence="1">
    <location>
        <begin position="175"/>
        <end position="189"/>
    </location>
</feature>
<dbReference type="Pfam" id="PF12747">
    <property type="entry name" value="DdrB"/>
    <property type="match status" value="1"/>
</dbReference>
<protein>
    <submittedName>
        <fullName evidence="2">Single-stranded DNA-binding protein DdrB</fullName>
    </submittedName>
</protein>
<name>A0ABQ3JZS3_9DEIO</name>
<dbReference type="GO" id="GO:0003677">
    <property type="term" value="F:DNA binding"/>
    <property type="evidence" value="ECO:0007669"/>
    <property type="project" value="UniProtKB-KW"/>
</dbReference>
<keyword evidence="3" id="KW-1185">Reference proteome</keyword>
<dbReference type="Proteomes" id="UP000632154">
    <property type="component" value="Unassembled WGS sequence"/>
</dbReference>
<dbReference type="RefSeq" id="WP_189641646.1">
    <property type="nucleotide sequence ID" value="NZ_BNAL01000001.1"/>
</dbReference>
<feature type="compositionally biased region" description="Low complexity" evidence="1">
    <location>
        <begin position="157"/>
        <end position="169"/>
    </location>
</feature>
<reference evidence="3" key="1">
    <citation type="journal article" date="2019" name="Int. J. Syst. Evol. Microbiol.">
        <title>The Global Catalogue of Microorganisms (GCM) 10K type strain sequencing project: providing services to taxonomists for standard genome sequencing and annotation.</title>
        <authorList>
            <consortium name="The Broad Institute Genomics Platform"/>
            <consortium name="The Broad Institute Genome Sequencing Center for Infectious Disease"/>
            <person name="Wu L."/>
            <person name="Ma J."/>
        </authorList>
    </citation>
    <scope>NUCLEOTIDE SEQUENCE [LARGE SCALE GENOMIC DNA]</scope>
    <source>
        <strain evidence="3">CGMCC 1.18439</strain>
    </source>
</reference>
<sequence>MLHIEFITDLGAKVTVDVERPEQVLDVQRHYGRLGWTSGEVPAGGFVFPLDNEPDFDWSLIGARAWTNPEGEVMILHRGHAYRRRELEAVDSRKLKLPKAVKYSRGAKPTDPEHLREKADGEIEYVTLAIFRGGKRQDRFAAPQGQATGGGPREARPAQATQNQANQPNRPAPTQPSQRPAPRAAAPAPAEDDTPF</sequence>
<comment type="caution">
    <text evidence="2">The sequence shown here is derived from an EMBL/GenBank/DDBJ whole genome shotgun (WGS) entry which is preliminary data.</text>
</comment>
<gene>
    <name evidence="2" type="primary">ddrB</name>
    <name evidence="2" type="ORF">GCM10017783_00360</name>
</gene>